<organism evidence="2 3">
    <name type="scientific">Paraurantiacibacter namhicola</name>
    <dbReference type="NCBI Taxonomy" id="645517"/>
    <lineage>
        <taxon>Bacteria</taxon>
        <taxon>Pseudomonadati</taxon>
        <taxon>Pseudomonadota</taxon>
        <taxon>Alphaproteobacteria</taxon>
        <taxon>Sphingomonadales</taxon>
        <taxon>Erythrobacteraceae</taxon>
        <taxon>Paraurantiacibacter</taxon>
    </lineage>
</organism>
<dbReference type="Gene3D" id="2.40.50.90">
    <property type="match status" value="1"/>
</dbReference>
<dbReference type="STRING" id="645517.A6F65_00692"/>
<keyword evidence="3" id="KW-1185">Reference proteome</keyword>
<dbReference type="Proteomes" id="UP000092698">
    <property type="component" value="Chromosome"/>
</dbReference>
<dbReference type="AlphaFoldDB" id="A0A1C7D6D2"/>
<accession>A0A1C7D6D2</accession>
<dbReference type="OrthoDB" id="7469880at2"/>
<dbReference type="RefSeq" id="WP_067785992.1">
    <property type="nucleotide sequence ID" value="NZ_CP016545.1"/>
</dbReference>
<evidence type="ECO:0000313" key="3">
    <source>
        <dbReference type="Proteomes" id="UP000092698"/>
    </source>
</evidence>
<dbReference type="KEGG" id="anh:A6F65_00692"/>
<dbReference type="SUPFAM" id="SSF50199">
    <property type="entry name" value="Staphylococcal nuclease"/>
    <property type="match status" value="1"/>
</dbReference>
<proteinExistence type="predicted"/>
<dbReference type="PATRIC" id="fig|645517.4.peg.694"/>
<reference evidence="2 3" key="1">
    <citation type="submission" date="2016-07" db="EMBL/GenBank/DDBJ databases">
        <title>Complete genome sequence of Altererythrobacter namhicola JCM 16345T, containing esterase-encoding genes.</title>
        <authorList>
            <person name="Cheng H."/>
            <person name="Wu Y.-H."/>
            <person name="Jian S.-L."/>
            <person name="Huo Y.-Y."/>
            <person name="Wang C.-S."/>
            <person name="Xu X.-W."/>
        </authorList>
    </citation>
    <scope>NUCLEOTIDE SEQUENCE [LARGE SCALE GENOMIC DNA]</scope>
    <source>
        <strain evidence="2 3">JCM 16345</strain>
    </source>
</reference>
<feature type="compositionally biased region" description="Basic and acidic residues" evidence="1">
    <location>
        <begin position="148"/>
        <end position="159"/>
    </location>
</feature>
<gene>
    <name evidence="2" type="ORF">A6F65_00692</name>
</gene>
<protein>
    <recommendedName>
        <fullName evidence="4">TNase-like domain-containing protein</fullName>
    </recommendedName>
</protein>
<evidence type="ECO:0000256" key="1">
    <source>
        <dbReference type="SAM" id="MobiDB-lite"/>
    </source>
</evidence>
<evidence type="ECO:0000313" key="2">
    <source>
        <dbReference type="EMBL" id="ANU07014.1"/>
    </source>
</evidence>
<name>A0A1C7D6D2_9SPHN</name>
<dbReference type="InterPro" id="IPR035437">
    <property type="entry name" value="SNase_OB-fold_sf"/>
</dbReference>
<feature type="region of interest" description="Disordered" evidence="1">
    <location>
        <begin position="144"/>
        <end position="168"/>
    </location>
</feature>
<sequence>MSRRRSSPPAPRFDARWQAKRRRKAGWRRWSRIAGLVLVTAALTLGLRWWHGDGDAGGEWVQVQRAFSLCGRGQSSAACVIDGDTVWLPPPAGSAKGAPPRRIRLAGFDAPELEGACEAERTAAIAARGALLAWLRAGPFEWNGGAEPPRDQYGRELRNARRTAPDGTRSLLAEHMRGAGLAGGSGWGESPIDWCDPAR</sequence>
<evidence type="ECO:0008006" key="4">
    <source>
        <dbReference type="Google" id="ProtNLM"/>
    </source>
</evidence>
<dbReference type="EMBL" id="CP016545">
    <property type="protein sequence ID" value="ANU07014.1"/>
    <property type="molecule type" value="Genomic_DNA"/>
</dbReference>